<dbReference type="SMART" id="SM01117">
    <property type="entry name" value="Cyt-b5"/>
    <property type="match status" value="1"/>
</dbReference>
<keyword evidence="7 11" id="KW-0408">Iron</keyword>
<proteinExistence type="inferred from homology"/>
<evidence type="ECO:0000256" key="11">
    <source>
        <dbReference type="RuleBase" id="RU362121"/>
    </source>
</evidence>
<gene>
    <name evidence="14" type="ORF">M8C21_002456</name>
</gene>
<dbReference type="Pfam" id="PF00173">
    <property type="entry name" value="Cyt-b5"/>
    <property type="match status" value="1"/>
</dbReference>
<keyword evidence="2 11" id="KW-0349">Heme</keyword>
<evidence type="ECO:0000256" key="3">
    <source>
        <dbReference type="ARBA" id="ARBA00022692"/>
    </source>
</evidence>
<dbReference type="AlphaFoldDB" id="A0AAD5CI62"/>
<organism evidence="14 15">
    <name type="scientific">Ambrosia artemisiifolia</name>
    <name type="common">Common ragweed</name>
    <dbReference type="NCBI Taxonomy" id="4212"/>
    <lineage>
        <taxon>Eukaryota</taxon>
        <taxon>Viridiplantae</taxon>
        <taxon>Streptophyta</taxon>
        <taxon>Embryophyta</taxon>
        <taxon>Tracheophyta</taxon>
        <taxon>Spermatophyta</taxon>
        <taxon>Magnoliopsida</taxon>
        <taxon>eudicotyledons</taxon>
        <taxon>Gunneridae</taxon>
        <taxon>Pentapetalae</taxon>
        <taxon>asterids</taxon>
        <taxon>campanulids</taxon>
        <taxon>Asterales</taxon>
        <taxon>Asteraceae</taxon>
        <taxon>Asteroideae</taxon>
        <taxon>Heliantheae alliance</taxon>
        <taxon>Heliantheae</taxon>
        <taxon>Ambrosia</taxon>
    </lineage>
</organism>
<comment type="subcellular location">
    <subcellularLocation>
        <location evidence="1">Endoplasmic reticulum membrane</location>
        <topology evidence="1">Single-pass membrane protein</topology>
        <orientation evidence="1">Cytoplasmic side</orientation>
    </subcellularLocation>
    <subcellularLocation>
        <location evidence="9">Microsome membrane</location>
        <topology evidence="9">Single-pass membrane protein</topology>
        <orientation evidence="9">Cytoplasmic side</orientation>
    </subcellularLocation>
</comment>
<comment type="caution">
    <text evidence="14">The sequence shown here is derived from an EMBL/GenBank/DDBJ whole genome shotgun (WGS) entry which is preliminary data.</text>
</comment>
<evidence type="ECO:0000313" key="14">
    <source>
        <dbReference type="EMBL" id="KAI7742268.1"/>
    </source>
</evidence>
<dbReference type="InterPro" id="IPR050668">
    <property type="entry name" value="Cytochrome_b5"/>
</dbReference>
<dbReference type="PROSITE" id="PS50255">
    <property type="entry name" value="CYTOCHROME_B5_2"/>
    <property type="match status" value="1"/>
</dbReference>
<feature type="transmembrane region" description="Helical" evidence="11">
    <location>
        <begin position="112"/>
        <end position="132"/>
    </location>
</feature>
<feature type="compositionally biased region" description="Low complexity" evidence="12">
    <location>
        <begin position="98"/>
        <end position="108"/>
    </location>
</feature>
<keyword evidence="5" id="KW-0256">Endoplasmic reticulum</keyword>
<dbReference type="PRINTS" id="PR00363">
    <property type="entry name" value="CYTOCHROMEB5"/>
</dbReference>
<evidence type="ECO:0000256" key="4">
    <source>
        <dbReference type="ARBA" id="ARBA00022723"/>
    </source>
</evidence>
<evidence type="ECO:0000313" key="15">
    <source>
        <dbReference type="Proteomes" id="UP001206925"/>
    </source>
</evidence>
<keyword evidence="15" id="KW-1185">Reference proteome</keyword>
<dbReference type="InterPro" id="IPR036400">
    <property type="entry name" value="Cyt_B5-like_heme/steroid_sf"/>
</dbReference>
<dbReference type="Proteomes" id="UP001206925">
    <property type="component" value="Unassembled WGS sequence"/>
</dbReference>
<keyword evidence="3 11" id="KW-0812">Transmembrane</keyword>
<evidence type="ECO:0000256" key="10">
    <source>
        <dbReference type="ARBA" id="ARBA00038168"/>
    </source>
</evidence>
<name>A0AAD5CI62_AMBAR</name>
<evidence type="ECO:0000256" key="1">
    <source>
        <dbReference type="ARBA" id="ARBA00004131"/>
    </source>
</evidence>
<evidence type="ECO:0000256" key="6">
    <source>
        <dbReference type="ARBA" id="ARBA00022848"/>
    </source>
</evidence>
<evidence type="ECO:0000256" key="12">
    <source>
        <dbReference type="SAM" id="MobiDB-lite"/>
    </source>
</evidence>
<dbReference type="SUPFAM" id="SSF55856">
    <property type="entry name" value="Cytochrome b5-like heme/steroid binding domain"/>
    <property type="match status" value="1"/>
</dbReference>
<evidence type="ECO:0000259" key="13">
    <source>
        <dbReference type="PROSITE" id="PS50255"/>
    </source>
</evidence>
<comment type="similarity">
    <text evidence="10 11">Belongs to the cytochrome b5 family.</text>
</comment>
<dbReference type="PANTHER" id="PTHR19359">
    <property type="entry name" value="CYTOCHROME B5"/>
    <property type="match status" value="1"/>
</dbReference>
<dbReference type="EMBL" id="JAMZMK010008033">
    <property type="protein sequence ID" value="KAI7742268.1"/>
    <property type="molecule type" value="Genomic_DNA"/>
</dbReference>
<feature type="region of interest" description="Disordered" evidence="12">
    <location>
        <begin position="83"/>
        <end position="108"/>
    </location>
</feature>
<keyword evidence="8 11" id="KW-0472">Membrane</keyword>
<evidence type="ECO:0000256" key="5">
    <source>
        <dbReference type="ARBA" id="ARBA00022824"/>
    </source>
</evidence>
<dbReference type="GO" id="GO:0020037">
    <property type="term" value="F:heme binding"/>
    <property type="evidence" value="ECO:0007669"/>
    <property type="project" value="UniProtKB-UniRule"/>
</dbReference>
<keyword evidence="11" id="KW-1133">Transmembrane helix</keyword>
<accession>A0AAD5CI62</accession>
<sequence>MTSDAKILSFEEVSKHNRKTDCWLIISGKVYDVTSFLDDHPGGDEVLVLATEKDATEDFEDVGHSKNAIEMMKDFYVGELDDNTMPQKKTYKPPSTTSSASNQAPGSSSTNILTFVLPILILVLAYALYHFAKKEEAI</sequence>
<evidence type="ECO:0000256" key="9">
    <source>
        <dbReference type="ARBA" id="ARBA00037877"/>
    </source>
</evidence>
<keyword evidence="4 11" id="KW-0479">Metal-binding</keyword>
<dbReference type="PANTHER" id="PTHR19359:SF130">
    <property type="entry name" value="CYTOCHROME B5-LIKE HEME_STEROID BINDING DOMAIN-CONTAINING PROTEIN-RELATED"/>
    <property type="match status" value="1"/>
</dbReference>
<dbReference type="GO" id="GO:0046872">
    <property type="term" value="F:metal ion binding"/>
    <property type="evidence" value="ECO:0007669"/>
    <property type="project" value="UniProtKB-UniRule"/>
</dbReference>
<protein>
    <recommendedName>
        <fullName evidence="13">Cytochrome b5 heme-binding domain-containing protein</fullName>
    </recommendedName>
</protein>
<dbReference type="Gene3D" id="3.10.120.10">
    <property type="entry name" value="Cytochrome b5-like heme/steroid binding domain"/>
    <property type="match status" value="1"/>
</dbReference>
<dbReference type="FunFam" id="3.10.120.10:FF:000002">
    <property type="entry name" value="Cytochrome b5 type B"/>
    <property type="match status" value="1"/>
</dbReference>
<dbReference type="PROSITE" id="PS00191">
    <property type="entry name" value="CYTOCHROME_B5_1"/>
    <property type="match status" value="1"/>
</dbReference>
<feature type="domain" description="Cytochrome b5 heme-binding" evidence="13">
    <location>
        <begin position="5"/>
        <end position="81"/>
    </location>
</feature>
<dbReference type="InterPro" id="IPR018506">
    <property type="entry name" value="Cyt_B5_heme-BS"/>
</dbReference>
<dbReference type="GO" id="GO:0005789">
    <property type="term" value="C:endoplasmic reticulum membrane"/>
    <property type="evidence" value="ECO:0007669"/>
    <property type="project" value="UniProtKB-SubCell"/>
</dbReference>
<evidence type="ECO:0000256" key="2">
    <source>
        <dbReference type="ARBA" id="ARBA00022617"/>
    </source>
</evidence>
<evidence type="ECO:0000256" key="8">
    <source>
        <dbReference type="ARBA" id="ARBA00023136"/>
    </source>
</evidence>
<keyword evidence="6" id="KW-0492">Microsome</keyword>
<reference evidence="14" key="1">
    <citation type="submission" date="2022-06" db="EMBL/GenBank/DDBJ databases">
        <title>Uncovering the hologenomic basis of an extraordinary plant invasion.</title>
        <authorList>
            <person name="Bieker V.C."/>
            <person name="Martin M.D."/>
            <person name="Gilbert T."/>
            <person name="Hodgins K."/>
            <person name="Battlay P."/>
            <person name="Petersen B."/>
            <person name="Wilson J."/>
        </authorList>
    </citation>
    <scope>NUCLEOTIDE SEQUENCE</scope>
    <source>
        <strain evidence="14">AA19_3_7</strain>
        <tissue evidence="14">Leaf</tissue>
    </source>
</reference>
<evidence type="ECO:0000256" key="7">
    <source>
        <dbReference type="ARBA" id="ARBA00023004"/>
    </source>
</evidence>
<dbReference type="InterPro" id="IPR001199">
    <property type="entry name" value="Cyt_B5-like_heme/steroid-bd"/>
</dbReference>